<feature type="region of interest" description="Disordered" evidence="1">
    <location>
        <begin position="1"/>
        <end position="84"/>
    </location>
</feature>
<organism evidence="2">
    <name type="scientific">Anopheles atroparvus</name>
    <name type="common">European mosquito</name>
    <dbReference type="NCBI Taxonomy" id="41427"/>
    <lineage>
        <taxon>Eukaryota</taxon>
        <taxon>Metazoa</taxon>
        <taxon>Ecdysozoa</taxon>
        <taxon>Arthropoda</taxon>
        <taxon>Hexapoda</taxon>
        <taxon>Insecta</taxon>
        <taxon>Pterygota</taxon>
        <taxon>Neoptera</taxon>
        <taxon>Endopterygota</taxon>
        <taxon>Diptera</taxon>
        <taxon>Nematocera</taxon>
        <taxon>Culicoidea</taxon>
        <taxon>Culicidae</taxon>
        <taxon>Anophelinae</taxon>
        <taxon>Anopheles</taxon>
    </lineage>
</organism>
<evidence type="ECO:0000313" key="2">
    <source>
        <dbReference type="EnsemblMetazoa" id="AATE009713-PA.1"/>
    </source>
</evidence>
<dbReference type="STRING" id="41427.A0A182J1S2"/>
<feature type="compositionally biased region" description="Basic residues" evidence="1">
    <location>
        <begin position="1"/>
        <end position="11"/>
    </location>
</feature>
<dbReference type="EnsemblMetazoa" id="AATE009713-RA">
    <property type="protein sequence ID" value="AATE009713-PA.1"/>
    <property type="gene ID" value="AATE009713"/>
</dbReference>
<reference evidence="2" key="1">
    <citation type="submission" date="2022-08" db="UniProtKB">
        <authorList>
            <consortium name="EnsemblMetazoa"/>
        </authorList>
    </citation>
    <scope>IDENTIFICATION</scope>
    <source>
        <strain evidence="2">EBRO</strain>
    </source>
</reference>
<dbReference type="EMBL" id="AXCP01009403">
    <property type="status" value="NOT_ANNOTATED_CDS"/>
    <property type="molecule type" value="Genomic_DNA"/>
</dbReference>
<sequence>MPPKTSGRKAKSCPVTPASSEQEEEDFLKTRSSTRAKQTTPRAKQIACPTAPESDVDSDDEFDGTEDALNSTIKAAPSGSPASAVKRLTSIARKKTGEDSAKALQSVIDQLLVALTKSEKQHCELLAERQAETTRMREQQSAMQSRQEKEVARKKVMKGLEKARQNKEFETSVKPFVQQVRRAKLSNAMILELKEDMESPEQ</sequence>
<dbReference type="AlphaFoldDB" id="A0A182J1S2"/>
<evidence type="ECO:0000256" key="1">
    <source>
        <dbReference type="SAM" id="MobiDB-lite"/>
    </source>
</evidence>
<feature type="compositionally biased region" description="Acidic residues" evidence="1">
    <location>
        <begin position="54"/>
        <end position="66"/>
    </location>
</feature>
<name>A0A182J1S2_ANOAO</name>
<dbReference type="VEuPathDB" id="VectorBase:AATE009713"/>
<proteinExistence type="predicted"/>
<feature type="compositionally biased region" description="Polar residues" evidence="1">
    <location>
        <begin position="30"/>
        <end position="42"/>
    </location>
</feature>
<feature type="region of interest" description="Disordered" evidence="1">
    <location>
        <begin position="131"/>
        <end position="152"/>
    </location>
</feature>
<protein>
    <submittedName>
        <fullName evidence="2">Uncharacterized protein</fullName>
    </submittedName>
</protein>
<accession>A0A182J1S2</accession>